<dbReference type="EMBL" id="JXLN01016880">
    <property type="protein sequence ID" value="KPM11305.1"/>
    <property type="molecule type" value="Genomic_DNA"/>
</dbReference>
<sequence length="96" mass="10799">MSPYTQVTGLPYTAASIPKLQNSCKQRLQHPGYRTPTSCISWAYTTPIKCISISRTPLNCIYYTQVYRTPIHCVSLQPGYKTPRSCILNTQGTELP</sequence>
<name>A0A132AL43_SARSC</name>
<protein>
    <submittedName>
        <fullName evidence="1">Uncharacterized protein</fullName>
    </submittedName>
</protein>
<organism evidence="1 2">
    <name type="scientific">Sarcoptes scabiei</name>
    <name type="common">Itch mite</name>
    <name type="synonym">Acarus scabiei</name>
    <dbReference type="NCBI Taxonomy" id="52283"/>
    <lineage>
        <taxon>Eukaryota</taxon>
        <taxon>Metazoa</taxon>
        <taxon>Ecdysozoa</taxon>
        <taxon>Arthropoda</taxon>
        <taxon>Chelicerata</taxon>
        <taxon>Arachnida</taxon>
        <taxon>Acari</taxon>
        <taxon>Acariformes</taxon>
        <taxon>Sarcoptiformes</taxon>
        <taxon>Astigmata</taxon>
        <taxon>Psoroptidia</taxon>
        <taxon>Sarcoptoidea</taxon>
        <taxon>Sarcoptidae</taxon>
        <taxon>Sarcoptinae</taxon>
        <taxon>Sarcoptes</taxon>
    </lineage>
</organism>
<dbReference type="AlphaFoldDB" id="A0A132AL43"/>
<evidence type="ECO:0000313" key="1">
    <source>
        <dbReference type="EMBL" id="KPM11305.1"/>
    </source>
</evidence>
<comment type="caution">
    <text evidence="1">The sequence shown here is derived from an EMBL/GenBank/DDBJ whole genome shotgun (WGS) entry which is preliminary data.</text>
</comment>
<dbReference type="Proteomes" id="UP000616769">
    <property type="component" value="Unassembled WGS sequence"/>
</dbReference>
<accession>A0A132AL43</accession>
<reference evidence="1 2" key="1">
    <citation type="journal article" date="2015" name="Parasit. Vectors">
        <title>Draft genome of the scabies mite.</title>
        <authorList>
            <person name="Rider S.D.Jr."/>
            <person name="Morgan M.S."/>
            <person name="Arlian L.G."/>
        </authorList>
    </citation>
    <scope>NUCLEOTIDE SEQUENCE [LARGE SCALE GENOMIC DNA]</scope>
    <source>
        <strain evidence="1">Arlian Lab</strain>
    </source>
</reference>
<proteinExistence type="predicted"/>
<gene>
    <name evidence="1" type="ORF">QR98_0098750</name>
</gene>
<dbReference type="VEuPathDB" id="VectorBase:SSCA002349"/>
<evidence type="ECO:0000313" key="2">
    <source>
        <dbReference type="Proteomes" id="UP000616769"/>
    </source>
</evidence>